<evidence type="ECO:0000313" key="1">
    <source>
        <dbReference type="EMBL" id="KAK3583993.1"/>
    </source>
</evidence>
<dbReference type="AlphaFoldDB" id="A0AAE0VMS2"/>
<feature type="non-terminal residue" evidence="1">
    <location>
        <position position="1"/>
    </location>
</feature>
<reference evidence="1" key="1">
    <citation type="journal article" date="2021" name="Genome Biol. Evol.">
        <title>A High-Quality Reference Genome for a Parasitic Bivalve with Doubly Uniparental Inheritance (Bivalvia: Unionida).</title>
        <authorList>
            <person name="Smith C.H."/>
        </authorList>
    </citation>
    <scope>NUCLEOTIDE SEQUENCE</scope>
    <source>
        <strain evidence="1">CHS0354</strain>
    </source>
</reference>
<gene>
    <name evidence="1" type="ORF">CHS0354_001482</name>
</gene>
<dbReference type="EMBL" id="JAEAOA010000140">
    <property type="protein sequence ID" value="KAK3583993.1"/>
    <property type="molecule type" value="Genomic_DNA"/>
</dbReference>
<keyword evidence="2" id="KW-1185">Reference proteome</keyword>
<dbReference type="Proteomes" id="UP001195483">
    <property type="component" value="Unassembled WGS sequence"/>
</dbReference>
<comment type="caution">
    <text evidence="1">The sequence shown here is derived from an EMBL/GenBank/DDBJ whole genome shotgun (WGS) entry which is preliminary data.</text>
</comment>
<reference evidence="1" key="2">
    <citation type="journal article" date="2021" name="Genome Biol. Evol.">
        <title>Developing a high-quality reference genome for a parasitic bivalve with doubly uniparental inheritance (Bivalvia: Unionida).</title>
        <authorList>
            <person name="Smith C.H."/>
        </authorList>
    </citation>
    <scope>NUCLEOTIDE SEQUENCE</scope>
    <source>
        <strain evidence="1">CHS0354</strain>
        <tissue evidence="1">Mantle</tissue>
    </source>
</reference>
<name>A0AAE0VMS2_9BIVA</name>
<sequence>NIIPKVLPLAQEYQVQWLLDDCTNVMLMEMNASKFSNTFEGDYRSSSTTAVATTYCNICTMAEKYGLNSVIKRFIERFSSINYNFYKDLPEFKQVSAEVRNSILCRRLDLTEEKIKSDIFGSVAISALRR</sequence>
<protein>
    <submittedName>
        <fullName evidence="1">Uncharacterized protein</fullName>
    </submittedName>
</protein>
<reference evidence="1" key="3">
    <citation type="submission" date="2023-05" db="EMBL/GenBank/DDBJ databases">
        <authorList>
            <person name="Smith C.H."/>
        </authorList>
    </citation>
    <scope>NUCLEOTIDE SEQUENCE</scope>
    <source>
        <strain evidence="1">CHS0354</strain>
        <tissue evidence="1">Mantle</tissue>
    </source>
</reference>
<proteinExistence type="predicted"/>
<evidence type="ECO:0000313" key="2">
    <source>
        <dbReference type="Proteomes" id="UP001195483"/>
    </source>
</evidence>
<organism evidence="1 2">
    <name type="scientific">Potamilus streckersoni</name>
    <dbReference type="NCBI Taxonomy" id="2493646"/>
    <lineage>
        <taxon>Eukaryota</taxon>
        <taxon>Metazoa</taxon>
        <taxon>Spiralia</taxon>
        <taxon>Lophotrochozoa</taxon>
        <taxon>Mollusca</taxon>
        <taxon>Bivalvia</taxon>
        <taxon>Autobranchia</taxon>
        <taxon>Heteroconchia</taxon>
        <taxon>Palaeoheterodonta</taxon>
        <taxon>Unionida</taxon>
        <taxon>Unionoidea</taxon>
        <taxon>Unionidae</taxon>
        <taxon>Ambleminae</taxon>
        <taxon>Lampsilini</taxon>
        <taxon>Potamilus</taxon>
    </lineage>
</organism>
<accession>A0AAE0VMS2</accession>